<feature type="compositionally biased region" description="Acidic residues" evidence="1">
    <location>
        <begin position="953"/>
        <end position="967"/>
    </location>
</feature>
<dbReference type="PANTHER" id="PTHR33096:SF1">
    <property type="entry name" value="CXC1-LIKE CYSTEINE CLUSTER ASSOCIATED WITH KDZ TRANSPOSASES DOMAIN-CONTAINING PROTEIN"/>
    <property type="match status" value="1"/>
</dbReference>
<gene>
    <name evidence="3" type="ORF">B0H15DRAFT_946856</name>
</gene>
<dbReference type="EMBL" id="JARJCN010000014">
    <property type="protein sequence ID" value="KAJ7094440.1"/>
    <property type="molecule type" value="Genomic_DNA"/>
</dbReference>
<keyword evidence="4" id="KW-1185">Reference proteome</keyword>
<dbReference type="AlphaFoldDB" id="A0AAD6U8M8"/>
<dbReference type="CDD" id="cd19757">
    <property type="entry name" value="Bbox1"/>
    <property type="match status" value="1"/>
</dbReference>
<protein>
    <recommendedName>
        <fullName evidence="2">CxC2-like cysteine cluster KDZ transposase-associated domain-containing protein</fullName>
    </recommendedName>
</protein>
<feature type="domain" description="CxC2-like cysteine cluster KDZ transposase-associated" evidence="2">
    <location>
        <begin position="220"/>
        <end position="329"/>
    </location>
</feature>
<feature type="compositionally biased region" description="Acidic residues" evidence="1">
    <location>
        <begin position="1124"/>
        <end position="1137"/>
    </location>
</feature>
<dbReference type="InterPro" id="IPR040521">
    <property type="entry name" value="KDZ"/>
</dbReference>
<sequence>MTRSARAARRKAQSGSVASGNRASTSAHTHHFSLGDLGVLPPAEAPVTSFVDRASRDKRRMYRTEYAMDPPSPVKRQRMAWSSARAGPGVDAGVDQPYGGTPDVGHERYQLNVGDEDAPSTPPRPLARKLPSVKPGDPALDKWARFYRDLYLLELGRLHGTGDAAFDACPGCSTASPRLRCRDCHGGTLYCRECLVKRHAENPLHRVEKWYHGAFVKTTLKSLGLRVQLGHMPHQRCSVPQPGNTNFVVLHSNSIHEVAVDFCGCEHTMDAGTPEVQLLRCGWFPATDERPQTCATLDVLEKFHQETLQSKMTLYDFYGVLEKLTDNTGVKPPDRYHEWIRCCRKYMHIMLVKRGGRSPAYMTGGVAATGQGELAIDCPACPRPGVNLPEGWEKAAPEQRFLYTLFLALDACFRLKRRLVSSELRDPDLGSGWAYMLETTAFREFLRTVTDQKEMETCSGLAALDYANTKFSRGYSTTGVGMGVCARHEFVQPNGVGDLQKGERFANMDYIAASILKPKHEGLYKLFSYDIVCAWSKHLLERLRKLPPNVRLEIAAKLIRFAIPKMHIHAHTLLCQLLFSLNYLIGCAETDGEGIERPWSSLGAVAASTRDAGPGARHGLLDFQLGYWNWQKLINIVELLRRRLDRATVELKEQTEGFNVFCEQQTLRVPAWKEMVHNYEAGVSEKSPYDLTITGLTEADVRLQFAEDDAAEAARGVPVLHDVSPSAFIAAGLDLEGEQRRVRVHAELKKAGTTAMRISMKRLRIKLNRSIIRFRKLQKTYMPSAFQALAKLNIPETTLAEDVPLLLPSALSEAERSCCAPGLSDMEGLLRDAQCRTALPALRAKLHVKSRLLTYKKYQTRHQGPNTRARTIVTRNESKVRLSSEKYQCAWEAIRRLRGGDAAKVGWRLLRRDDIRCMQDEQDLKRKAKQRKAQSARRRKKVDELRAQGLLPAEEDEGMDWEDEEVGDATVPENQRQVSWIWATAGTSGTDEDLEEALRVEWSKAYARTRRWGEEVELLNEEYRRVGVSFEYEAAKWDARAAAVPVGVLPRAEAEGAIAYATRQAAMYRDLKARGEMVWMSPKVVRGKKKARFIPSAVANMEADAARERAQELEDREAGWMAGDDVEGEGQEEEDADVFGYDSDREELIMGGDGFDD</sequence>
<dbReference type="Proteomes" id="UP001222325">
    <property type="component" value="Unassembled WGS sequence"/>
</dbReference>
<feature type="region of interest" description="Disordered" evidence="1">
    <location>
        <begin position="1"/>
        <end position="28"/>
    </location>
</feature>
<dbReference type="InterPro" id="IPR041457">
    <property type="entry name" value="CxC2_KDZ-assoc"/>
</dbReference>
<evidence type="ECO:0000259" key="2">
    <source>
        <dbReference type="Pfam" id="PF18803"/>
    </source>
</evidence>
<dbReference type="PANTHER" id="PTHR33096">
    <property type="entry name" value="CXC2 DOMAIN-CONTAINING PROTEIN"/>
    <property type="match status" value="1"/>
</dbReference>
<evidence type="ECO:0000313" key="3">
    <source>
        <dbReference type="EMBL" id="KAJ7094440.1"/>
    </source>
</evidence>
<evidence type="ECO:0000313" key="4">
    <source>
        <dbReference type="Proteomes" id="UP001222325"/>
    </source>
</evidence>
<comment type="caution">
    <text evidence="3">The sequence shown here is derived from an EMBL/GenBank/DDBJ whole genome shotgun (WGS) entry which is preliminary data.</text>
</comment>
<feature type="compositionally biased region" description="Polar residues" evidence="1">
    <location>
        <begin position="13"/>
        <end position="27"/>
    </location>
</feature>
<feature type="region of interest" description="Disordered" evidence="1">
    <location>
        <begin position="1113"/>
        <end position="1143"/>
    </location>
</feature>
<evidence type="ECO:0000256" key="1">
    <source>
        <dbReference type="SAM" id="MobiDB-lite"/>
    </source>
</evidence>
<accession>A0AAD6U8M8</accession>
<organism evidence="3 4">
    <name type="scientific">Mycena belliarum</name>
    <dbReference type="NCBI Taxonomy" id="1033014"/>
    <lineage>
        <taxon>Eukaryota</taxon>
        <taxon>Fungi</taxon>
        <taxon>Dikarya</taxon>
        <taxon>Basidiomycota</taxon>
        <taxon>Agaricomycotina</taxon>
        <taxon>Agaricomycetes</taxon>
        <taxon>Agaricomycetidae</taxon>
        <taxon>Agaricales</taxon>
        <taxon>Marasmiineae</taxon>
        <taxon>Mycenaceae</taxon>
        <taxon>Mycena</taxon>
    </lineage>
</organism>
<feature type="region of interest" description="Disordered" evidence="1">
    <location>
        <begin position="63"/>
        <end position="133"/>
    </location>
</feature>
<dbReference type="Pfam" id="PF18758">
    <property type="entry name" value="KDZ"/>
    <property type="match status" value="1"/>
</dbReference>
<feature type="compositionally biased region" description="Basic residues" evidence="1">
    <location>
        <begin position="926"/>
        <end position="940"/>
    </location>
</feature>
<reference evidence="3" key="1">
    <citation type="submission" date="2023-03" db="EMBL/GenBank/DDBJ databases">
        <title>Massive genome expansion in bonnet fungi (Mycena s.s.) driven by repeated elements and novel gene families across ecological guilds.</title>
        <authorList>
            <consortium name="Lawrence Berkeley National Laboratory"/>
            <person name="Harder C.B."/>
            <person name="Miyauchi S."/>
            <person name="Viragh M."/>
            <person name="Kuo A."/>
            <person name="Thoen E."/>
            <person name="Andreopoulos B."/>
            <person name="Lu D."/>
            <person name="Skrede I."/>
            <person name="Drula E."/>
            <person name="Henrissat B."/>
            <person name="Morin E."/>
            <person name="Kohler A."/>
            <person name="Barry K."/>
            <person name="LaButti K."/>
            <person name="Morin E."/>
            <person name="Salamov A."/>
            <person name="Lipzen A."/>
            <person name="Mereny Z."/>
            <person name="Hegedus B."/>
            <person name="Baldrian P."/>
            <person name="Stursova M."/>
            <person name="Weitz H."/>
            <person name="Taylor A."/>
            <person name="Grigoriev I.V."/>
            <person name="Nagy L.G."/>
            <person name="Martin F."/>
            <person name="Kauserud H."/>
        </authorList>
    </citation>
    <scope>NUCLEOTIDE SEQUENCE</scope>
    <source>
        <strain evidence="3">CBHHK173m</strain>
    </source>
</reference>
<name>A0AAD6U8M8_9AGAR</name>
<proteinExistence type="predicted"/>
<feature type="compositionally biased region" description="Basic residues" evidence="1">
    <location>
        <begin position="1"/>
        <end position="12"/>
    </location>
</feature>
<dbReference type="Pfam" id="PF18803">
    <property type="entry name" value="CxC2"/>
    <property type="match status" value="1"/>
</dbReference>
<feature type="region of interest" description="Disordered" evidence="1">
    <location>
        <begin position="922"/>
        <end position="969"/>
    </location>
</feature>